<gene>
    <name evidence="1" type="ORF">LCGC14_1697760</name>
</gene>
<sequence length="98" mass="11159">MVRSFVLNDDQRQAIEQYLEKKPTLMGGKIRQLRMKVKTLDFDQMITDIALLRQLKGLKIPKGRRSGSVVAGFTVRQPKKITNASGFKVEPGTQEKKK</sequence>
<comment type="caution">
    <text evidence="1">The sequence shown here is derived from an EMBL/GenBank/DDBJ whole genome shotgun (WGS) entry which is preliminary data.</text>
</comment>
<protein>
    <submittedName>
        <fullName evidence="1">Uncharacterized protein</fullName>
    </submittedName>
</protein>
<reference evidence="1" key="1">
    <citation type="journal article" date="2015" name="Nature">
        <title>Complex archaea that bridge the gap between prokaryotes and eukaryotes.</title>
        <authorList>
            <person name="Spang A."/>
            <person name="Saw J.H."/>
            <person name="Jorgensen S.L."/>
            <person name="Zaremba-Niedzwiedzka K."/>
            <person name="Martijn J."/>
            <person name="Lind A.E."/>
            <person name="van Eijk R."/>
            <person name="Schleper C."/>
            <person name="Guy L."/>
            <person name="Ettema T.J."/>
        </authorList>
    </citation>
    <scope>NUCLEOTIDE SEQUENCE</scope>
</reference>
<evidence type="ECO:0000313" key="1">
    <source>
        <dbReference type="EMBL" id="KKM15267.1"/>
    </source>
</evidence>
<proteinExistence type="predicted"/>
<organism evidence="1">
    <name type="scientific">marine sediment metagenome</name>
    <dbReference type="NCBI Taxonomy" id="412755"/>
    <lineage>
        <taxon>unclassified sequences</taxon>
        <taxon>metagenomes</taxon>
        <taxon>ecological metagenomes</taxon>
    </lineage>
</organism>
<name>A0A0F9HJC7_9ZZZZ</name>
<accession>A0A0F9HJC7</accession>
<dbReference type="EMBL" id="LAZR01014946">
    <property type="protein sequence ID" value="KKM15267.1"/>
    <property type="molecule type" value="Genomic_DNA"/>
</dbReference>
<dbReference type="AlphaFoldDB" id="A0A0F9HJC7"/>